<sequence>MYPIQTKHQPFSFYIIVSFGQWIFSALEVIPSLLIGDMEYLHNDYHCQVAPSSMRGSLIVCVLGFLFPFIIIACSYVYTIYYIRQHSSTIITTKQRKSMRRDMIILKRVLIILTLLTSSAAPHAFFPVAYRFLGSLPTWHILYKKWNMDSCMCINAYLFKFITYNIQYIQIAQLQRVAQSKQNRRKWVPLCTYNNKDDAINKIKNDDIWSKTHINITSEGKWVYDRCSQVKRHGKQSPVDIHLLYHSENECVTMYGTGLDHLHQQPKSTGIN</sequence>
<evidence type="ECO:0000256" key="4">
    <source>
        <dbReference type="ARBA" id="ARBA00023136"/>
    </source>
</evidence>
<evidence type="ECO:0000256" key="5">
    <source>
        <dbReference type="SAM" id="Phobius"/>
    </source>
</evidence>
<comment type="caution">
    <text evidence="7">The sequence shown here is derived from an EMBL/GenBank/DDBJ whole genome shotgun (WGS) entry which is preliminary data.</text>
</comment>
<dbReference type="GO" id="GO:0004930">
    <property type="term" value="F:G protein-coupled receptor activity"/>
    <property type="evidence" value="ECO:0007669"/>
    <property type="project" value="InterPro"/>
</dbReference>
<proteinExistence type="predicted"/>
<evidence type="ECO:0000313" key="7">
    <source>
        <dbReference type="EMBL" id="CAF3796568.1"/>
    </source>
</evidence>
<dbReference type="Gene3D" id="1.20.1070.10">
    <property type="entry name" value="Rhodopsin 7-helix transmembrane proteins"/>
    <property type="match status" value="1"/>
</dbReference>
<dbReference type="SUPFAM" id="SSF81321">
    <property type="entry name" value="Family A G protein-coupled receptor-like"/>
    <property type="match status" value="1"/>
</dbReference>
<dbReference type="GO" id="GO:0016020">
    <property type="term" value="C:membrane"/>
    <property type="evidence" value="ECO:0007669"/>
    <property type="project" value="UniProtKB-SubCell"/>
</dbReference>
<evidence type="ECO:0000259" key="6">
    <source>
        <dbReference type="PROSITE" id="PS50262"/>
    </source>
</evidence>
<keyword evidence="4 5" id="KW-0472">Membrane</keyword>
<evidence type="ECO:0000256" key="3">
    <source>
        <dbReference type="ARBA" id="ARBA00022989"/>
    </source>
</evidence>
<dbReference type="EMBL" id="CAJOBD010001409">
    <property type="protein sequence ID" value="CAF3796568.1"/>
    <property type="molecule type" value="Genomic_DNA"/>
</dbReference>
<dbReference type="CDD" id="cd00637">
    <property type="entry name" value="7tm_classA_rhodopsin-like"/>
    <property type="match status" value="1"/>
</dbReference>
<reference evidence="7" key="1">
    <citation type="submission" date="2021-02" db="EMBL/GenBank/DDBJ databases">
        <authorList>
            <person name="Nowell W R."/>
        </authorList>
    </citation>
    <scope>NUCLEOTIDE SEQUENCE</scope>
</reference>
<dbReference type="InterPro" id="IPR017452">
    <property type="entry name" value="GPCR_Rhodpsn_7TM"/>
</dbReference>
<protein>
    <recommendedName>
        <fullName evidence="6">G-protein coupled receptors family 1 profile domain-containing protein</fullName>
    </recommendedName>
</protein>
<feature type="transmembrane region" description="Helical" evidence="5">
    <location>
        <begin position="104"/>
        <end position="126"/>
    </location>
</feature>
<dbReference type="Proteomes" id="UP000663836">
    <property type="component" value="Unassembled WGS sequence"/>
</dbReference>
<dbReference type="PROSITE" id="PS50262">
    <property type="entry name" value="G_PROTEIN_RECEP_F1_2"/>
    <property type="match status" value="1"/>
</dbReference>
<evidence type="ECO:0000256" key="1">
    <source>
        <dbReference type="ARBA" id="ARBA00004370"/>
    </source>
</evidence>
<comment type="subcellular location">
    <subcellularLocation>
        <location evidence="1">Membrane</location>
    </subcellularLocation>
</comment>
<dbReference type="AlphaFoldDB" id="A0A819B6A1"/>
<name>A0A819B6A1_9BILA</name>
<dbReference type="Pfam" id="PF00001">
    <property type="entry name" value="7tm_1"/>
    <property type="match status" value="1"/>
</dbReference>
<organism evidence="7 8">
    <name type="scientific">Rotaria sordida</name>
    <dbReference type="NCBI Taxonomy" id="392033"/>
    <lineage>
        <taxon>Eukaryota</taxon>
        <taxon>Metazoa</taxon>
        <taxon>Spiralia</taxon>
        <taxon>Gnathifera</taxon>
        <taxon>Rotifera</taxon>
        <taxon>Eurotatoria</taxon>
        <taxon>Bdelloidea</taxon>
        <taxon>Philodinida</taxon>
        <taxon>Philodinidae</taxon>
        <taxon>Rotaria</taxon>
    </lineage>
</organism>
<keyword evidence="3 5" id="KW-1133">Transmembrane helix</keyword>
<evidence type="ECO:0000313" key="8">
    <source>
        <dbReference type="Proteomes" id="UP000663836"/>
    </source>
</evidence>
<accession>A0A819B6A1</accession>
<feature type="transmembrane region" description="Helical" evidence="5">
    <location>
        <begin position="12"/>
        <end position="36"/>
    </location>
</feature>
<dbReference type="InterPro" id="IPR000276">
    <property type="entry name" value="GPCR_Rhodpsn"/>
</dbReference>
<gene>
    <name evidence="7" type="ORF">JBS370_LOCUS15056</name>
</gene>
<evidence type="ECO:0000256" key="2">
    <source>
        <dbReference type="ARBA" id="ARBA00022692"/>
    </source>
</evidence>
<keyword evidence="2 5" id="KW-0812">Transmembrane</keyword>
<feature type="transmembrane region" description="Helical" evidence="5">
    <location>
        <begin position="56"/>
        <end position="83"/>
    </location>
</feature>
<feature type="domain" description="G-protein coupled receptors family 1 profile" evidence="6">
    <location>
        <begin position="1"/>
        <end position="159"/>
    </location>
</feature>